<protein>
    <recommendedName>
        <fullName evidence="1">RNA-dependent RNA polymerase</fullName>
        <ecNumber evidence="1">2.7.7.48</ecNumber>
    </recommendedName>
</protein>
<dbReference type="PANTHER" id="PTHR23079:SF17">
    <property type="entry name" value="RNA-DEPENDENT RNA POLYMERASE"/>
    <property type="match status" value="1"/>
</dbReference>
<comment type="similarity">
    <text evidence="1">Belongs to the RdRP family.</text>
</comment>
<reference evidence="4 5" key="1">
    <citation type="submission" date="2015-05" db="EMBL/GenBank/DDBJ databases">
        <title>Distinctive expansion of gene families associated with plant cell wall degradation and secondary metabolism in the genomes of grapevine trunk pathogens.</title>
        <authorList>
            <person name="Lawrence D.P."/>
            <person name="Travadon R."/>
            <person name="Rolshausen P.E."/>
            <person name="Baumgartner K."/>
        </authorList>
    </citation>
    <scope>NUCLEOTIDE SEQUENCE [LARGE SCALE GENOMIC DNA]</scope>
    <source>
        <strain evidence="4">UCRPC4</strain>
    </source>
</reference>
<dbReference type="OrthoDB" id="6513042at2759"/>
<keyword evidence="1" id="KW-0808">Transferase</keyword>
<dbReference type="Pfam" id="PF05183">
    <property type="entry name" value="RdRP"/>
    <property type="match status" value="1"/>
</dbReference>
<feature type="domain" description="RDRP core" evidence="2">
    <location>
        <begin position="420"/>
        <end position="1019"/>
    </location>
</feature>
<dbReference type="GO" id="GO:0031380">
    <property type="term" value="C:nuclear RNA-directed RNA polymerase complex"/>
    <property type="evidence" value="ECO:0007669"/>
    <property type="project" value="TreeGrafter"/>
</dbReference>
<organism evidence="4 5">
    <name type="scientific">Phaeomoniella chlamydospora</name>
    <name type="common">Phaeoacremonium chlamydosporum</name>
    <dbReference type="NCBI Taxonomy" id="158046"/>
    <lineage>
        <taxon>Eukaryota</taxon>
        <taxon>Fungi</taxon>
        <taxon>Dikarya</taxon>
        <taxon>Ascomycota</taxon>
        <taxon>Pezizomycotina</taxon>
        <taxon>Eurotiomycetes</taxon>
        <taxon>Chaetothyriomycetidae</taxon>
        <taxon>Phaeomoniellales</taxon>
        <taxon>Phaeomoniellaceae</taxon>
        <taxon>Phaeomoniella</taxon>
    </lineage>
</organism>
<dbReference type="GO" id="GO:0003723">
    <property type="term" value="F:RNA binding"/>
    <property type="evidence" value="ECO:0007669"/>
    <property type="project" value="UniProtKB-KW"/>
</dbReference>
<dbReference type="EC" id="2.7.7.48" evidence="1"/>
<evidence type="ECO:0000313" key="5">
    <source>
        <dbReference type="Proteomes" id="UP000053317"/>
    </source>
</evidence>
<keyword evidence="5" id="KW-1185">Reference proteome</keyword>
<evidence type="ECO:0000259" key="3">
    <source>
        <dbReference type="Pfam" id="PF25358"/>
    </source>
</evidence>
<reference evidence="4 5" key="2">
    <citation type="submission" date="2015-05" db="EMBL/GenBank/DDBJ databases">
        <authorList>
            <person name="Morales-Cruz A."/>
            <person name="Amrine K.C."/>
            <person name="Cantu D."/>
        </authorList>
    </citation>
    <scope>NUCLEOTIDE SEQUENCE [LARGE SCALE GENOMIC DNA]</scope>
    <source>
        <strain evidence="4">UCRPC4</strain>
    </source>
</reference>
<dbReference type="Pfam" id="PF25358">
    <property type="entry name" value="PH_fung_RdRP"/>
    <property type="match status" value="1"/>
</dbReference>
<sequence length="1210" mass="137116">MEVFMRNLPNFLTDDGLKLQLEPFMQQLAIVDYSCGKPKRKTFGNVTFLDQRDGKKFLSMYSQEDGRPRSILRLLGKDINCKLSNRQPDDFAIKSLKHAAAERQKPSREIQEDDAPISFDMMAFSCGFCTFVADQVAYVPEVHWLDGGLVKFTKRNILIRSNENKRMKIPLNTVVELAWSRDGSLTLTLSTAPFFFSDCVSDDMFTQLLNMNLSLFDTQRSPMGMSEPDRARLCFLGDEHAEVVGQCLVYQFRVSTVDLSKKIEGLNGHSITIVYYEFVALNTLQADMGKFKAQLKSLERMLTDCNSKNALPFEVLYQLQALAFNAYLHPATVISLVKELVKISRVNKAAGKSSISAGAVRRLLNMIDWPLPDGTATDFKTSSLIATLLRNEQDIQDDLARSERLVDPDQGLARINRITVTPTRITLHGPELESNNRILRKFPNHHEYFARVQFCDEDGQDLHFNPRISYDQIYSRFKRILKNGIQIAGRTYTFLGFSHSSLRSHSIWFSAPFIDDNKDPQSYWTIIEALGKFSGIRSPARCAARVGQAFSETPFSVSLVRNKISVSKVADVTSPDGSRVFSDGVGTISWDAMQAVWRNIPSHKGMPTCFQIRYGGAKGMLAINSLLPGSLIQLRPSMVKFDSQDIQNLEICDMGTKPIPLVLNRQMIKILEDMGVPQRWFSKLQNLALQHLRGITANAYNTAKFMKAQDIGSSIKLHKLFSRCAMLGIEFKKEPFLRSVVEAAVFRELRLLKHKARIPVKKGITLFGIMDETGYLEEDQVYVTFDAMKGTFPPPPGPEQLLVTRSPALYDGDIQVVNNVVPPIDHPLIEHKNCIVFSQKGSRDLPSQLSGGDLDGDIYNIIWDAEAKPIQTFEPADYPRVKPIDIGRPVNKDDMADFFVDFMKTDHLGVIATRHMILADQRPEGTRHSDCRKLAQLHSTAVDFSKTGIAVNMRDLPWANNFRPDFLAPGPQAHIHDRSEIEIEGLIHQITNNDDEDDSGPTRKYYKSEKILGKLYRAIDERKIWYEDVHSRPGLGGASFWDEFVQFSLERCKAFGEIQWSHRFEEARRLQSAYEDAIFSAMSDFSEHPVNPISELEVFIGNIINKTGVQTRRQRERSVKLKDEFDRIATWITAQMHSNIDDHISPLGYESQLNMLELCLACICVRDEQCRPGARGRRRDMYGDLKSFKIVAACALLTELETVEKSGLVK</sequence>
<dbReference type="GO" id="GO:0030422">
    <property type="term" value="P:siRNA processing"/>
    <property type="evidence" value="ECO:0007669"/>
    <property type="project" value="TreeGrafter"/>
</dbReference>
<accession>A0A0G2H512</accession>
<evidence type="ECO:0000256" key="1">
    <source>
        <dbReference type="RuleBase" id="RU363098"/>
    </source>
</evidence>
<feature type="domain" description="RdRP-like PH" evidence="3">
    <location>
        <begin position="118"/>
        <end position="268"/>
    </location>
</feature>
<evidence type="ECO:0000259" key="2">
    <source>
        <dbReference type="Pfam" id="PF05183"/>
    </source>
</evidence>
<keyword evidence="1" id="KW-0548">Nucleotidyltransferase</keyword>
<dbReference type="Proteomes" id="UP000053317">
    <property type="component" value="Unassembled WGS sequence"/>
</dbReference>
<dbReference type="InterPro" id="IPR057596">
    <property type="entry name" value="RDRP_core"/>
</dbReference>
<dbReference type="PANTHER" id="PTHR23079">
    <property type="entry name" value="RNA-DEPENDENT RNA POLYMERASE"/>
    <property type="match status" value="1"/>
</dbReference>
<dbReference type="GO" id="GO:0003968">
    <property type="term" value="F:RNA-directed RNA polymerase activity"/>
    <property type="evidence" value="ECO:0007669"/>
    <property type="project" value="UniProtKB-KW"/>
</dbReference>
<dbReference type="InterPro" id="IPR057503">
    <property type="entry name" value="PH_RdRP"/>
</dbReference>
<dbReference type="AlphaFoldDB" id="A0A0G2H512"/>
<proteinExistence type="inferred from homology"/>
<keyword evidence="1 4" id="KW-0696">RNA-directed RNA polymerase</keyword>
<comment type="catalytic activity">
    <reaction evidence="1">
        <text>RNA(n) + a ribonucleoside 5'-triphosphate = RNA(n+1) + diphosphate</text>
        <dbReference type="Rhea" id="RHEA:21248"/>
        <dbReference type="Rhea" id="RHEA-COMP:14527"/>
        <dbReference type="Rhea" id="RHEA-COMP:17342"/>
        <dbReference type="ChEBI" id="CHEBI:33019"/>
        <dbReference type="ChEBI" id="CHEBI:61557"/>
        <dbReference type="ChEBI" id="CHEBI:140395"/>
        <dbReference type="EC" id="2.7.7.48"/>
    </reaction>
</comment>
<keyword evidence="1" id="KW-0694">RNA-binding</keyword>
<dbReference type="InterPro" id="IPR007855">
    <property type="entry name" value="RDRP"/>
</dbReference>
<dbReference type="EMBL" id="LCWF01000064">
    <property type="protein sequence ID" value="KKY23820.1"/>
    <property type="molecule type" value="Genomic_DNA"/>
</dbReference>
<gene>
    <name evidence="4" type="ORF">UCRPC4_g02633</name>
</gene>
<evidence type="ECO:0000313" key="4">
    <source>
        <dbReference type="EMBL" id="KKY23820.1"/>
    </source>
</evidence>
<name>A0A0G2H512_PHACM</name>
<comment type="caution">
    <text evidence="4">The sequence shown here is derived from an EMBL/GenBank/DDBJ whole genome shotgun (WGS) entry which is preliminary data.</text>
</comment>